<feature type="domain" description="HDOD" evidence="1">
    <location>
        <begin position="205"/>
        <end position="393"/>
    </location>
</feature>
<dbReference type="SUPFAM" id="SSF109604">
    <property type="entry name" value="HD-domain/PDEase-like"/>
    <property type="match status" value="1"/>
</dbReference>
<dbReference type="OrthoDB" id="9804751at2"/>
<evidence type="ECO:0000313" key="2">
    <source>
        <dbReference type="EMBL" id="KAB1441849.1"/>
    </source>
</evidence>
<evidence type="ECO:0000259" key="1">
    <source>
        <dbReference type="PROSITE" id="PS51833"/>
    </source>
</evidence>
<sequence>MTQDKTYENVFIARQPVFDENGKTWAYMLLFRDSMHATSATFTDDAEATMRVLADMSLCNIGTEQAARTMVHFPADAVKSGYHRALGSECGIVIIEEREPAVPRLLTALEELREEGYLLAINNFEGTPGQEELWALADVFIVDVHNKDDFELRDLVQTTTRNSKAKLMAKRVETLEEKRRAKKHGFTLFHGFYYCKPEVDSGRKISSNEITRLKLFEIIERDEPDFDALAEAVEADVSISYRLLAFLNSPNFGFATTITSIRQAVVLAGWKPIRNWLRVVILTDMSPSEKSRELTYLSAHRAKLFETAALGGGFEEISDKLFMLGLFSLLDAMFDMEMKDLVKHLPIDDVIKRALCGTENEFSPWLRLAHSIEASRWDEVGTLARALNLLPGTIAVSYQHAFSWADSFFGSDNEKTDTPQ</sequence>
<comment type="caution">
    <text evidence="2">The sequence shown here is derived from an EMBL/GenBank/DDBJ whole genome shotgun (WGS) entry which is preliminary data.</text>
</comment>
<gene>
    <name evidence="2" type="ORF">F8A88_09695</name>
</gene>
<dbReference type="InterPro" id="IPR052340">
    <property type="entry name" value="RNase_Y/CdgJ"/>
</dbReference>
<dbReference type="Proteomes" id="UP000438699">
    <property type="component" value="Unassembled WGS sequence"/>
</dbReference>
<accession>A0A6N6N446</accession>
<dbReference type="PANTHER" id="PTHR33525:SF4">
    <property type="entry name" value="CYCLIC DI-GMP PHOSPHODIESTERASE CDGJ"/>
    <property type="match status" value="1"/>
</dbReference>
<keyword evidence="3" id="KW-1185">Reference proteome</keyword>
<organism evidence="2 3">
    <name type="scientific">Pseudodesulfovibrio senegalensis</name>
    <dbReference type="NCBI Taxonomy" id="1721087"/>
    <lineage>
        <taxon>Bacteria</taxon>
        <taxon>Pseudomonadati</taxon>
        <taxon>Thermodesulfobacteriota</taxon>
        <taxon>Desulfovibrionia</taxon>
        <taxon>Desulfovibrionales</taxon>
        <taxon>Desulfovibrionaceae</taxon>
    </lineage>
</organism>
<dbReference type="Pfam" id="PF08668">
    <property type="entry name" value="HDOD"/>
    <property type="match status" value="1"/>
</dbReference>
<dbReference type="InterPro" id="IPR014408">
    <property type="entry name" value="dGMP_Pdiesterase_EAL/HD-GYP"/>
</dbReference>
<dbReference type="InterPro" id="IPR035919">
    <property type="entry name" value="EAL_sf"/>
</dbReference>
<dbReference type="PIRSF" id="PIRSF003180">
    <property type="entry name" value="DiGMPpdiest_YuxH"/>
    <property type="match status" value="1"/>
</dbReference>
<dbReference type="EMBL" id="WAIE01000003">
    <property type="protein sequence ID" value="KAB1441849.1"/>
    <property type="molecule type" value="Genomic_DNA"/>
</dbReference>
<reference evidence="2 3" key="1">
    <citation type="journal article" date="2017" name="Int. J. Syst. Evol. Microbiol.">
        <title>Desulfovibrio senegalensis sp. nov., a mesophilic sulfate reducer isolated from marine sediment.</title>
        <authorList>
            <person name="Thioye A."/>
            <person name="Gam Z.B.A."/>
            <person name="Mbengue M."/>
            <person name="Cayol J.L."/>
            <person name="Joseph-Bartoli M."/>
            <person name="Toure-Kane C."/>
            <person name="Labat M."/>
        </authorList>
    </citation>
    <scope>NUCLEOTIDE SEQUENCE [LARGE SCALE GENOMIC DNA]</scope>
    <source>
        <strain evidence="2 3">DSM 101509</strain>
    </source>
</reference>
<dbReference type="PANTHER" id="PTHR33525">
    <property type="match status" value="1"/>
</dbReference>
<proteinExistence type="predicted"/>
<evidence type="ECO:0000313" key="3">
    <source>
        <dbReference type="Proteomes" id="UP000438699"/>
    </source>
</evidence>
<name>A0A6N6N446_9BACT</name>
<protein>
    <submittedName>
        <fullName evidence="2">HDOD domain-containing protein</fullName>
    </submittedName>
</protein>
<dbReference type="AlphaFoldDB" id="A0A6N6N446"/>
<dbReference type="PROSITE" id="PS51833">
    <property type="entry name" value="HDOD"/>
    <property type="match status" value="1"/>
</dbReference>
<dbReference type="SUPFAM" id="SSF141868">
    <property type="entry name" value="EAL domain-like"/>
    <property type="match status" value="1"/>
</dbReference>
<dbReference type="Gene3D" id="1.10.3210.10">
    <property type="entry name" value="Hypothetical protein af1432"/>
    <property type="match status" value="1"/>
</dbReference>
<dbReference type="InterPro" id="IPR013976">
    <property type="entry name" value="HDOD"/>
</dbReference>
<dbReference type="RefSeq" id="WP_151150941.1">
    <property type="nucleotide sequence ID" value="NZ_WAIE01000003.1"/>
</dbReference>
<dbReference type="Gene3D" id="3.20.20.450">
    <property type="entry name" value="EAL domain"/>
    <property type="match status" value="1"/>
</dbReference>